<gene>
    <name evidence="5 7" type="primary">vapC</name>
    <name evidence="7" type="ORF">GCM10007890_06130</name>
</gene>
<keyword evidence="1 5" id="KW-1277">Toxin-antitoxin system</keyword>
<comment type="similarity">
    <text evidence="5">Belongs to the PINc/VapC protein family.</text>
</comment>
<dbReference type="EMBL" id="BSPL01000005">
    <property type="protein sequence ID" value="GLS68601.1"/>
    <property type="molecule type" value="Genomic_DNA"/>
</dbReference>
<feature type="domain" description="PIN" evidence="6">
    <location>
        <begin position="1"/>
        <end position="127"/>
    </location>
</feature>
<organism evidence="7 8">
    <name type="scientific">Methylobacterium tardum</name>
    <dbReference type="NCBI Taxonomy" id="374432"/>
    <lineage>
        <taxon>Bacteria</taxon>
        <taxon>Pseudomonadati</taxon>
        <taxon>Pseudomonadota</taxon>
        <taxon>Alphaproteobacteria</taxon>
        <taxon>Hyphomicrobiales</taxon>
        <taxon>Methylobacteriaceae</taxon>
        <taxon>Methylobacterium</taxon>
    </lineage>
</organism>
<evidence type="ECO:0000256" key="1">
    <source>
        <dbReference type="ARBA" id="ARBA00022649"/>
    </source>
</evidence>
<dbReference type="EC" id="3.1.-.-" evidence="5"/>
<dbReference type="CDD" id="cd09871">
    <property type="entry name" value="PIN_MtVapC28-VapC30-like"/>
    <property type="match status" value="1"/>
</dbReference>
<dbReference type="InterPro" id="IPR029060">
    <property type="entry name" value="PIN-like_dom_sf"/>
</dbReference>
<keyword evidence="4 5" id="KW-0378">Hydrolase</keyword>
<dbReference type="GO" id="GO:0000287">
    <property type="term" value="F:magnesium ion binding"/>
    <property type="evidence" value="ECO:0007669"/>
    <property type="project" value="UniProtKB-UniRule"/>
</dbReference>
<keyword evidence="8" id="KW-1185">Reference proteome</keyword>
<dbReference type="InterPro" id="IPR022907">
    <property type="entry name" value="VapC_family"/>
</dbReference>
<dbReference type="InterPro" id="IPR002716">
    <property type="entry name" value="PIN_dom"/>
</dbReference>
<dbReference type="Pfam" id="PF01850">
    <property type="entry name" value="PIN"/>
    <property type="match status" value="1"/>
</dbReference>
<accession>A0AA37T895</accession>
<keyword evidence="3 5" id="KW-0479">Metal-binding</keyword>
<evidence type="ECO:0000313" key="7">
    <source>
        <dbReference type="EMBL" id="GLS68601.1"/>
    </source>
</evidence>
<evidence type="ECO:0000313" key="8">
    <source>
        <dbReference type="Proteomes" id="UP001157440"/>
    </source>
</evidence>
<dbReference type="HAMAP" id="MF_00265">
    <property type="entry name" value="VapC_Nob1"/>
    <property type="match status" value="1"/>
</dbReference>
<comment type="cofactor">
    <cofactor evidence="5">
        <name>Mg(2+)</name>
        <dbReference type="ChEBI" id="CHEBI:18420"/>
    </cofactor>
</comment>
<sequence length="133" mass="13968">MFVDASAIVAIVAGEPGHRALLDRLCDGSVRLTSGVAVYEAVLAIGRLQTVPPEVAEQIVDDFLDAAGVTRVPIAEAETRLALAAHTRYGKGRHAARLTLGDCFAYACAQVHGVPLLSVGDDFPQTDIRSALS</sequence>
<evidence type="ECO:0000256" key="4">
    <source>
        <dbReference type="ARBA" id="ARBA00022801"/>
    </source>
</evidence>
<protein>
    <recommendedName>
        <fullName evidence="5">Ribonuclease VapC</fullName>
        <shortName evidence="5">RNase VapC</shortName>
        <ecNumber evidence="5">3.1.-.-</ecNumber>
    </recommendedName>
    <alternativeName>
        <fullName evidence="5">Toxin VapC</fullName>
    </alternativeName>
</protein>
<keyword evidence="2 5" id="KW-0540">Nuclease</keyword>
<dbReference type="Proteomes" id="UP001157440">
    <property type="component" value="Unassembled WGS sequence"/>
</dbReference>
<evidence type="ECO:0000259" key="6">
    <source>
        <dbReference type="Pfam" id="PF01850"/>
    </source>
</evidence>
<comment type="function">
    <text evidence="5">Toxic component of a toxin-antitoxin (TA) system. An RNase.</text>
</comment>
<dbReference type="Gene3D" id="3.40.50.1010">
    <property type="entry name" value="5'-nuclease"/>
    <property type="match status" value="1"/>
</dbReference>
<dbReference type="GO" id="GO:0016787">
    <property type="term" value="F:hydrolase activity"/>
    <property type="evidence" value="ECO:0007669"/>
    <property type="project" value="UniProtKB-KW"/>
</dbReference>
<dbReference type="SUPFAM" id="SSF88723">
    <property type="entry name" value="PIN domain-like"/>
    <property type="match status" value="1"/>
</dbReference>
<proteinExistence type="inferred from homology"/>
<evidence type="ECO:0000256" key="3">
    <source>
        <dbReference type="ARBA" id="ARBA00022723"/>
    </source>
</evidence>
<keyword evidence="5" id="KW-0800">Toxin</keyword>
<keyword evidence="5" id="KW-0460">Magnesium</keyword>
<evidence type="ECO:0000256" key="5">
    <source>
        <dbReference type="HAMAP-Rule" id="MF_00265"/>
    </source>
</evidence>
<reference evidence="8" key="1">
    <citation type="journal article" date="2019" name="Int. J. Syst. Evol. Microbiol.">
        <title>The Global Catalogue of Microorganisms (GCM) 10K type strain sequencing project: providing services to taxonomists for standard genome sequencing and annotation.</title>
        <authorList>
            <consortium name="The Broad Institute Genomics Platform"/>
            <consortium name="The Broad Institute Genome Sequencing Center for Infectious Disease"/>
            <person name="Wu L."/>
            <person name="Ma J."/>
        </authorList>
    </citation>
    <scope>NUCLEOTIDE SEQUENCE [LARGE SCALE GENOMIC DNA]</scope>
    <source>
        <strain evidence="8">NBRC 103632</strain>
    </source>
</reference>
<dbReference type="GO" id="GO:0090729">
    <property type="term" value="F:toxin activity"/>
    <property type="evidence" value="ECO:0007669"/>
    <property type="project" value="UniProtKB-KW"/>
</dbReference>
<name>A0AA37T895_9HYPH</name>
<comment type="caution">
    <text evidence="7">The sequence shown here is derived from an EMBL/GenBank/DDBJ whole genome shotgun (WGS) entry which is preliminary data.</text>
</comment>
<evidence type="ECO:0000256" key="2">
    <source>
        <dbReference type="ARBA" id="ARBA00022722"/>
    </source>
</evidence>
<feature type="binding site" evidence="5">
    <location>
        <position position="4"/>
    </location>
    <ligand>
        <name>Mg(2+)</name>
        <dbReference type="ChEBI" id="CHEBI:18420"/>
    </ligand>
</feature>
<dbReference type="AlphaFoldDB" id="A0AA37T895"/>
<feature type="binding site" evidence="5">
    <location>
        <position position="102"/>
    </location>
    <ligand>
        <name>Mg(2+)</name>
        <dbReference type="ChEBI" id="CHEBI:18420"/>
    </ligand>
</feature>
<dbReference type="GO" id="GO:0004540">
    <property type="term" value="F:RNA nuclease activity"/>
    <property type="evidence" value="ECO:0007669"/>
    <property type="project" value="InterPro"/>
</dbReference>
<dbReference type="RefSeq" id="WP_238196616.1">
    <property type="nucleotide sequence ID" value="NZ_BPQZ01000012.1"/>
</dbReference>